<evidence type="ECO:0000256" key="8">
    <source>
        <dbReference type="SAM" id="Phobius"/>
    </source>
</evidence>
<feature type="transmembrane region" description="Helical" evidence="8">
    <location>
        <begin position="225"/>
        <end position="248"/>
    </location>
</feature>
<keyword evidence="5 8" id="KW-0812">Transmembrane</keyword>
<dbReference type="Proteomes" id="UP001432128">
    <property type="component" value="Chromosome"/>
</dbReference>
<dbReference type="GO" id="GO:0005886">
    <property type="term" value="C:plasma membrane"/>
    <property type="evidence" value="ECO:0007669"/>
    <property type="project" value="UniProtKB-SubCell"/>
</dbReference>
<evidence type="ECO:0000256" key="1">
    <source>
        <dbReference type="ARBA" id="ARBA00004651"/>
    </source>
</evidence>
<proteinExistence type="inferred from homology"/>
<feature type="transmembrane region" description="Helical" evidence="8">
    <location>
        <begin position="136"/>
        <end position="169"/>
    </location>
</feature>
<protein>
    <submittedName>
        <fullName evidence="9">Iron chelate uptake ABC transporter family permease subunit</fullName>
    </submittedName>
</protein>
<dbReference type="EMBL" id="CP108021">
    <property type="protein sequence ID" value="WUM18224.1"/>
    <property type="molecule type" value="Genomic_DNA"/>
</dbReference>
<feature type="transmembrane region" description="Helical" evidence="8">
    <location>
        <begin position="302"/>
        <end position="323"/>
    </location>
</feature>
<evidence type="ECO:0000256" key="7">
    <source>
        <dbReference type="ARBA" id="ARBA00023136"/>
    </source>
</evidence>
<evidence type="ECO:0000256" key="3">
    <source>
        <dbReference type="ARBA" id="ARBA00022448"/>
    </source>
</evidence>
<evidence type="ECO:0000313" key="9">
    <source>
        <dbReference type="EMBL" id="WUM18224.1"/>
    </source>
</evidence>
<keyword evidence="6 8" id="KW-1133">Transmembrane helix</keyword>
<accession>A0AAU4JWR4</accession>
<dbReference type="CDD" id="cd06550">
    <property type="entry name" value="TM_ABC_iron-siderophores_like"/>
    <property type="match status" value="1"/>
</dbReference>
<reference evidence="9 10" key="1">
    <citation type="submission" date="2022-10" db="EMBL/GenBank/DDBJ databases">
        <title>The complete genomes of actinobacterial strains from the NBC collection.</title>
        <authorList>
            <person name="Joergensen T.S."/>
            <person name="Alvarez Arevalo M."/>
            <person name="Sterndorff E.B."/>
            <person name="Faurdal D."/>
            <person name="Vuksanovic O."/>
            <person name="Mourched A.-S."/>
            <person name="Charusanti P."/>
            <person name="Shaw S."/>
            <person name="Blin K."/>
            <person name="Weber T."/>
        </authorList>
    </citation>
    <scope>NUCLEOTIDE SEQUENCE [LARGE SCALE GENOMIC DNA]</scope>
    <source>
        <strain evidence="9 10">NBC_00319</strain>
    </source>
</reference>
<comment type="subcellular location">
    <subcellularLocation>
        <location evidence="1">Cell membrane</location>
        <topology evidence="1">Multi-pass membrane protein</topology>
    </subcellularLocation>
</comment>
<feature type="transmembrane region" description="Helical" evidence="8">
    <location>
        <begin position="95"/>
        <end position="115"/>
    </location>
</feature>
<evidence type="ECO:0000313" key="10">
    <source>
        <dbReference type="Proteomes" id="UP001432128"/>
    </source>
</evidence>
<dbReference type="InterPro" id="IPR037294">
    <property type="entry name" value="ABC_BtuC-like"/>
</dbReference>
<evidence type="ECO:0000256" key="2">
    <source>
        <dbReference type="ARBA" id="ARBA00007935"/>
    </source>
</evidence>
<keyword evidence="4" id="KW-1003">Cell membrane</keyword>
<evidence type="ECO:0000256" key="6">
    <source>
        <dbReference type="ARBA" id="ARBA00022989"/>
    </source>
</evidence>
<keyword evidence="7 8" id="KW-0472">Membrane</keyword>
<keyword evidence="3" id="KW-0813">Transport</keyword>
<keyword evidence="10" id="KW-1185">Reference proteome</keyword>
<name>A0AAU4JWR4_9NOCA</name>
<dbReference type="KEGG" id="whr:OG579_10645"/>
<dbReference type="Pfam" id="PF01032">
    <property type="entry name" value="FecCD"/>
    <property type="match status" value="1"/>
</dbReference>
<evidence type="ECO:0000256" key="5">
    <source>
        <dbReference type="ARBA" id="ARBA00022692"/>
    </source>
</evidence>
<dbReference type="AlphaFoldDB" id="A0AAU4JWR4"/>
<evidence type="ECO:0000256" key="4">
    <source>
        <dbReference type="ARBA" id="ARBA00022475"/>
    </source>
</evidence>
<dbReference type="PANTHER" id="PTHR30472">
    <property type="entry name" value="FERRIC ENTEROBACTIN TRANSPORT SYSTEM PERMEASE PROTEIN"/>
    <property type="match status" value="1"/>
</dbReference>
<dbReference type="Gene3D" id="1.10.3470.10">
    <property type="entry name" value="ABC transporter involved in vitamin B12 uptake, BtuC"/>
    <property type="match status" value="1"/>
</dbReference>
<dbReference type="GO" id="GO:0033214">
    <property type="term" value="P:siderophore-iron import into cell"/>
    <property type="evidence" value="ECO:0007669"/>
    <property type="project" value="TreeGrafter"/>
</dbReference>
<organism evidence="9 10">
    <name type="scientific">Williamsia herbipolensis</name>
    <dbReference type="NCBI Taxonomy" id="1603258"/>
    <lineage>
        <taxon>Bacteria</taxon>
        <taxon>Bacillati</taxon>
        <taxon>Actinomycetota</taxon>
        <taxon>Actinomycetes</taxon>
        <taxon>Mycobacteriales</taxon>
        <taxon>Nocardiaceae</taxon>
        <taxon>Williamsia</taxon>
    </lineage>
</organism>
<sequence>MSRQGRSTPRPESGDDIDFGHRQLVLRRGRHVSIRASVRTVVALSVLAVGGVVLAVFALGIGEYPVSPMDVVRVVTGQDTSFTRVVVLEFRMPRILLALVIGAALGVSGAIFQALTRNPLGSPDVIGFTTGAYTGALVAIAAFGGGYYLTALGATIGGLVTALVVYLLAYRNGIAGFRLIIVGIAIGAALSSVNQWIVIRIKLAQAVTASIWNQGTLNGLDWDQLYPVLVCVVIAVAALLAMGPQLPIMQMGDDAAGALGVRPERARVGFFVIGVVLVAVAAAAAGPISFVALAAPQLARRLTGAPGVSLVSAGVMGAFLLLLSDLVAQKIVAPAQLPVGAVTVSVGGLYLVYLLVVQARRAR</sequence>
<dbReference type="PANTHER" id="PTHR30472:SF24">
    <property type="entry name" value="FERRIC ENTEROBACTIN TRANSPORT SYSTEM PERMEASE PROTEIN FEPG"/>
    <property type="match status" value="1"/>
</dbReference>
<dbReference type="GO" id="GO:0022857">
    <property type="term" value="F:transmembrane transporter activity"/>
    <property type="evidence" value="ECO:0007669"/>
    <property type="project" value="InterPro"/>
</dbReference>
<dbReference type="SUPFAM" id="SSF81345">
    <property type="entry name" value="ABC transporter involved in vitamin B12 uptake, BtuC"/>
    <property type="match status" value="1"/>
</dbReference>
<dbReference type="InterPro" id="IPR000522">
    <property type="entry name" value="ABC_transptr_permease_BtuC"/>
</dbReference>
<feature type="transmembrane region" description="Helical" evidence="8">
    <location>
        <begin position="268"/>
        <end position="295"/>
    </location>
</feature>
<gene>
    <name evidence="9" type="ORF">OG579_10645</name>
</gene>
<feature type="transmembrane region" description="Helical" evidence="8">
    <location>
        <begin position="175"/>
        <end position="193"/>
    </location>
</feature>
<comment type="similarity">
    <text evidence="2">Belongs to the binding-protein-dependent transport system permease family. FecCD subfamily.</text>
</comment>
<feature type="transmembrane region" description="Helical" evidence="8">
    <location>
        <begin position="335"/>
        <end position="357"/>
    </location>
</feature>
<dbReference type="RefSeq" id="WP_328855914.1">
    <property type="nucleotide sequence ID" value="NZ_CP108021.1"/>
</dbReference>
<feature type="transmembrane region" description="Helical" evidence="8">
    <location>
        <begin position="36"/>
        <end position="61"/>
    </location>
</feature>